<sequence length="132" mass="15597">MYFFIIQYFEFGCKLFYISTRQTHEYFKLFLYIYSFFLQQHFYISKNNFKYLLTSNDMIYLFILLINFFLNGSSSSIEIANFLRIFKFLATFLFNVLLASSLNVSHIQYPVIALCPLTALTNSSAPPAIFVM</sequence>
<organism evidence="2 3">
    <name type="scientific">Leptotrichia wadei (strain F0279)</name>
    <dbReference type="NCBI Taxonomy" id="888055"/>
    <lineage>
        <taxon>Bacteria</taxon>
        <taxon>Fusobacteriati</taxon>
        <taxon>Fusobacteriota</taxon>
        <taxon>Fusobacteriia</taxon>
        <taxon>Fusobacteriales</taxon>
        <taxon>Leptotrichiaceae</taxon>
        <taxon>Leptotrichia</taxon>
    </lineage>
</organism>
<evidence type="ECO:0000256" key="1">
    <source>
        <dbReference type="SAM" id="Phobius"/>
    </source>
</evidence>
<keyword evidence="1" id="KW-1133">Transmembrane helix</keyword>
<dbReference type="EMBL" id="AWVM01000105">
    <property type="protein sequence ID" value="ERK48129.1"/>
    <property type="molecule type" value="Genomic_DNA"/>
</dbReference>
<dbReference type="PATRIC" id="fig|888055.3.peg.1983"/>
<protein>
    <submittedName>
        <fullName evidence="2">Uncharacterized protein</fullName>
    </submittedName>
</protein>
<feature type="transmembrane region" description="Helical" evidence="1">
    <location>
        <begin position="51"/>
        <end position="70"/>
    </location>
</feature>
<evidence type="ECO:0000313" key="3">
    <source>
        <dbReference type="Proteomes" id="UP000016626"/>
    </source>
</evidence>
<feature type="transmembrane region" description="Helical" evidence="1">
    <location>
        <begin position="26"/>
        <end position="45"/>
    </location>
</feature>
<keyword evidence="1" id="KW-0812">Transmembrane</keyword>
<reference evidence="2 3" key="1">
    <citation type="submission" date="2013-06" db="EMBL/GenBank/DDBJ databases">
        <authorList>
            <person name="Weinstock G."/>
            <person name="Sodergren E."/>
            <person name="Lobos E.A."/>
            <person name="Fulton L."/>
            <person name="Fulton R."/>
            <person name="Courtney L."/>
            <person name="Fronick C."/>
            <person name="O'Laughlin M."/>
            <person name="Godfrey J."/>
            <person name="Wilson R.M."/>
            <person name="Miner T."/>
            <person name="Farmer C."/>
            <person name="Delehaunty K."/>
            <person name="Cordes M."/>
            <person name="Minx P."/>
            <person name="Tomlinson C."/>
            <person name="Chen J."/>
            <person name="Wollam A."/>
            <person name="Pepin K.H."/>
            <person name="Bhonagiri V."/>
            <person name="Zhang X."/>
            <person name="Warren W."/>
            <person name="Mitreva M."/>
            <person name="Mardis E.R."/>
            <person name="Wilson R.K."/>
        </authorList>
    </citation>
    <scope>NUCLEOTIDE SEQUENCE [LARGE SCALE GENOMIC DNA]</scope>
    <source>
        <strain evidence="2 3">F0279</strain>
    </source>
</reference>
<proteinExistence type="predicted"/>
<evidence type="ECO:0000313" key="2">
    <source>
        <dbReference type="EMBL" id="ERK48129.1"/>
    </source>
</evidence>
<gene>
    <name evidence="2" type="ORF">HMPREF9015_02063</name>
</gene>
<name>U2PWK0_LEPWF</name>
<comment type="caution">
    <text evidence="2">The sequence shown here is derived from an EMBL/GenBank/DDBJ whole genome shotgun (WGS) entry which is preliminary data.</text>
</comment>
<accession>U2PWK0</accession>
<dbReference type="AlphaFoldDB" id="U2PWK0"/>
<dbReference type="HOGENOM" id="CLU_1914487_0_0_0"/>
<dbReference type="Proteomes" id="UP000016626">
    <property type="component" value="Unassembled WGS sequence"/>
</dbReference>
<keyword evidence="1" id="KW-0472">Membrane</keyword>